<dbReference type="GO" id="GO:0006508">
    <property type="term" value="P:proteolysis"/>
    <property type="evidence" value="ECO:0007669"/>
    <property type="project" value="InterPro"/>
</dbReference>
<proteinExistence type="inferred from homology"/>
<dbReference type="InterPro" id="IPR029058">
    <property type="entry name" value="AB_hydrolase_fold"/>
</dbReference>
<dbReference type="SUPFAM" id="SSF53474">
    <property type="entry name" value="alpha/beta-Hydrolases"/>
    <property type="match status" value="1"/>
</dbReference>
<evidence type="ECO:0000256" key="1">
    <source>
        <dbReference type="ARBA" id="ARBA00010088"/>
    </source>
</evidence>
<dbReference type="PRINTS" id="PR00793">
    <property type="entry name" value="PROAMNOPTASE"/>
</dbReference>
<dbReference type="Proteomes" id="UP000199527">
    <property type="component" value="Unassembled WGS sequence"/>
</dbReference>
<dbReference type="PANTHER" id="PTHR43248">
    <property type="entry name" value="2-SUCCINYL-6-HYDROXY-2,4-CYCLOHEXADIENE-1-CARBOXYLATE SYNTHASE"/>
    <property type="match status" value="1"/>
</dbReference>
<gene>
    <name evidence="4" type="ORF">SAMN04488540_10829</name>
</gene>
<dbReference type="AlphaFoldDB" id="A0A1G8TMC3"/>
<dbReference type="InterPro" id="IPR000073">
    <property type="entry name" value="AB_hydrolase_1"/>
</dbReference>
<name>A0A1G8TMC3_9GAMM</name>
<comment type="similarity">
    <text evidence="1">Belongs to the peptidase S33 family.</text>
</comment>
<dbReference type="GO" id="GO:0008233">
    <property type="term" value="F:peptidase activity"/>
    <property type="evidence" value="ECO:0007669"/>
    <property type="project" value="InterPro"/>
</dbReference>
<evidence type="ECO:0000313" key="4">
    <source>
        <dbReference type="EMBL" id="SDJ42699.1"/>
    </source>
</evidence>
<feature type="domain" description="AB hydrolase-1" evidence="3">
    <location>
        <begin position="50"/>
        <end position="218"/>
    </location>
</feature>
<organism evidence="4 5">
    <name type="scientific">Ferrimonas sediminum</name>
    <dbReference type="NCBI Taxonomy" id="718193"/>
    <lineage>
        <taxon>Bacteria</taxon>
        <taxon>Pseudomonadati</taxon>
        <taxon>Pseudomonadota</taxon>
        <taxon>Gammaproteobacteria</taxon>
        <taxon>Alteromonadales</taxon>
        <taxon>Ferrimonadaceae</taxon>
        <taxon>Ferrimonas</taxon>
    </lineage>
</organism>
<keyword evidence="5" id="KW-1185">Reference proteome</keyword>
<dbReference type="Pfam" id="PF00561">
    <property type="entry name" value="Abhydrolase_1"/>
    <property type="match status" value="1"/>
</dbReference>
<dbReference type="InterPro" id="IPR051601">
    <property type="entry name" value="Serine_prot/Carboxylest_S33"/>
</dbReference>
<protein>
    <submittedName>
        <fullName evidence="4">Alpha/beta hydrolase fold</fullName>
    </submittedName>
</protein>
<dbReference type="PANTHER" id="PTHR43248:SF2">
    <property type="entry name" value="PROLYL AMINOPEPTIDASE"/>
    <property type="match status" value="1"/>
</dbReference>
<keyword evidence="2 4" id="KW-0378">Hydrolase</keyword>
<accession>A0A1G8TMC3</accession>
<evidence type="ECO:0000313" key="5">
    <source>
        <dbReference type="Proteomes" id="UP000199527"/>
    </source>
</evidence>
<dbReference type="Gene3D" id="3.40.50.1820">
    <property type="entry name" value="alpha/beta hydrolase"/>
    <property type="match status" value="1"/>
</dbReference>
<sequence length="428" mass="48428">MHDTAVAGLITREHRFQLPVDYDQPQDETLEVFARELCDPVRVNDELPYLVFFQGGPGFGAMRPLARGGWIDRALQEYRVLLLDQRGTGLSTPIHAGSLATMSLSQQVAYLSQHRADNIVRDAEAIRCHLIGDAPWTILGQSFGGFCVLRYLSYAPQSLTEAYITGGIPSLQRSADEVYQATFQRVADKNRAFFLRFPKARGMADRIAAYLDQHRVCLPDGERLTVERFQLLGLHLGVEEGPETLYYLLEQALLPSAAGEVINPVFLHGVMQMLDYDTNPLFSLLHEPIYNQQQASDWAAHRVRQGLPQFCYQPGQPLCFTGEMIFPWMFEQFAQLRPLQSLAHALACKADWPSLYDPGVLAVNPVPVAAAVYTDDMFVEYAYSEETLAQVANLKAWRTSEYEHNGIRMDGYRILDRLIKLNRGQRLR</sequence>
<evidence type="ECO:0000256" key="2">
    <source>
        <dbReference type="ARBA" id="ARBA00022801"/>
    </source>
</evidence>
<reference evidence="5" key="1">
    <citation type="submission" date="2016-10" db="EMBL/GenBank/DDBJ databases">
        <authorList>
            <person name="Varghese N."/>
            <person name="Submissions S."/>
        </authorList>
    </citation>
    <scope>NUCLEOTIDE SEQUENCE [LARGE SCALE GENOMIC DNA]</scope>
    <source>
        <strain evidence="5">DSM 23317</strain>
    </source>
</reference>
<dbReference type="EMBL" id="FNEM01000008">
    <property type="protein sequence ID" value="SDJ42699.1"/>
    <property type="molecule type" value="Genomic_DNA"/>
</dbReference>
<dbReference type="InterPro" id="IPR002410">
    <property type="entry name" value="Peptidase_S33"/>
</dbReference>
<evidence type="ECO:0000259" key="3">
    <source>
        <dbReference type="Pfam" id="PF00561"/>
    </source>
</evidence>